<dbReference type="InterPro" id="IPR020846">
    <property type="entry name" value="MFS_dom"/>
</dbReference>
<keyword evidence="6 7" id="KW-0472">Membrane</keyword>
<proteinExistence type="inferred from homology"/>
<reference evidence="9" key="1">
    <citation type="submission" date="2023-04" db="EMBL/GenBank/DDBJ databases">
        <title>Black Yeasts Isolated from many extreme environments.</title>
        <authorList>
            <person name="Coleine C."/>
            <person name="Stajich J.E."/>
            <person name="Selbmann L."/>
        </authorList>
    </citation>
    <scope>NUCLEOTIDE SEQUENCE</scope>
    <source>
        <strain evidence="9">CCFEE 5312</strain>
    </source>
</reference>
<feature type="transmembrane region" description="Helical" evidence="7">
    <location>
        <begin position="189"/>
        <end position="206"/>
    </location>
</feature>
<keyword evidence="3" id="KW-0813">Transport</keyword>
<dbReference type="PANTHER" id="PTHR48022:SF11">
    <property type="entry name" value="MONOSACCHARIDE TRANSPORTER (HXT8), PUTATIVE (AFU_ORTHOLOGUE AFUA_2G08120)-RELATED"/>
    <property type="match status" value="1"/>
</dbReference>
<dbReference type="Proteomes" id="UP001271007">
    <property type="component" value="Unassembled WGS sequence"/>
</dbReference>
<keyword evidence="4 7" id="KW-0812">Transmembrane</keyword>
<name>A0AAJ0LWI6_9PEZI</name>
<protein>
    <recommendedName>
        <fullName evidence="8">Major facilitator superfamily (MFS) profile domain-containing protein</fullName>
    </recommendedName>
</protein>
<dbReference type="AlphaFoldDB" id="A0AAJ0LWI6"/>
<dbReference type="SUPFAM" id="SSF103473">
    <property type="entry name" value="MFS general substrate transporter"/>
    <property type="match status" value="1"/>
</dbReference>
<feature type="transmembrane region" description="Helical" evidence="7">
    <location>
        <begin position="416"/>
        <end position="434"/>
    </location>
</feature>
<evidence type="ECO:0000256" key="6">
    <source>
        <dbReference type="ARBA" id="ARBA00023136"/>
    </source>
</evidence>
<dbReference type="PRINTS" id="PR00171">
    <property type="entry name" value="SUGRTRNSPORT"/>
</dbReference>
<comment type="subcellular location">
    <subcellularLocation>
        <location evidence="1">Membrane</location>
        <topology evidence="1">Multi-pass membrane protein</topology>
    </subcellularLocation>
</comment>
<evidence type="ECO:0000313" key="10">
    <source>
        <dbReference type="Proteomes" id="UP001271007"/>
    </source>
</evidence>
<feature type="domain" description="Major facilitator superfamily (MFS) profile" evidence="8">
    <location>
        <begin position="23"/>
        <end position="446"/>
    </location>
</feature>
<feature type="transmembrane region" description="Helical" evidence="7">
    <location>
        <begin position="307"/>
        <end position="330"/>
    </location>
</feature>
<feature type="transmembrane region" description="Helical" evidence="7">
    <location>
        <begin position="376"/>
        <end position="395"/>
    </location>
</feature>
<dbReference type="Pfam" id="PF00083">
    <property type="entry name" value="Sugar_tr"/>
    <property type="match status" value="1"/>
</dbReference>
<feature type="transmembrane region" description="Helical" evidence="7">
    <location>
        <begin position="269"/>
        <end position="287"/>
    </location>
</feature>
<organism evidence="9 10">
    <name type="scientific">Extremus antarcticus</name>
    <dbReference type="NCBI Taxonomy" id="702011"/>
    <lineage>
        <taxon>Eukaryota</taxon>
        <taxon>Fungi</taxon>
        <taxon>Dikarya</taxon>
        <taxon>Ascomycota</taxon>
        <taxon>Pezizomycotina</taxon>
        <taxon>Dothideomycetes</taxon>
        <taxon>Dothideomycetidae</taxon>
        <taxon>Mycosphaerellales</taxon>
        <taxon>Extremaceae</taxon>
        <taxon>Extremus</taxon>
    </lineage>
</organism>
<feature type="transmembrane region" description="Helical" evidence="7">
    <location>
        <begin position="95"/>
        <end position="115"/>
    </location>
</feature>
<feature type="transmembrane region" description="Helical" evidence="7">
    <location>
        <begin position="21"/>
        <end position="42"/>
    </location>
</feature>
<dbReference type="InterPro" id="IPR003663">
    <property type="entry name" value="Sugar/inositol_transpt"/>
</dbReference>
<comment type="caution">
    <text evidence="9">The sequence shown here is derived from an EMBL/GenBank/DDBJ whole genome shotgun (WGS) entry which is preliminary data.</text>
</comment>
<keyword evidence="10" id="KW-1185">Reference proteome</keyword>
<sequence length="446" mass="48900">MATTNIHKHTSGARQFNWINLLTIIAMSFGSMTYGYSASIIATTLSQPSFLTYFDLDTRSDATALISTMNGIYQVGGFLGVFTVSWFADKWGRRAAIGVSALITLISGALLAGSVNVAMLIVFRFFSGAGAFMILSAVPIWMNEVTPPRNRGMLVDIHGAALLFGYMLAAWTGYSFFHLDSPNAWRAPLAFQCLPALIVMIGLPFMPESPRFLLINDRHDEAAKCLNRLHTREEAAIELEQISHQMHIDRTLPSSYWALVTKPSYRKRTLLCLGTTCGIQFSGILVINNYGPILYGTLGYDPDHQLVLLGGWLTLAFGCGVLSLFLVDHFPRPKLIGGGIAMCKPRLNTNADGMLVVCLIIECALVKNFVGTTNTAALSAAVAMFYVYVIFYELTLDGLQFAYIGELFPTHLRAKGMNIGVAGICLMNIIWLQAAPTAFANIGWKF</sequence>
<evidence type="ECO:0000313" key="9">
    <source>
        <dbReference type="EMBL" id="KAK3057979.1"/>
    </source>
</evidence>
<evidence type="ECO:0000256" key="2">
    <source>
        <dbReference type="ARBA" id="ARBA00010992"/>
    </source>
</evidence>
<feature type="transmembrane region" description="Helical" evidence="7">
    <location>
        <begin position="62"/>
        <end position="88"/>
    </location>
</feature>
<gene>
    <name evidence="9" type="ORF">LTR09_001056</name>
</gene>
<evidence type="ECO:0000256" key="5">
    <source>
        <dbReference type="ARBA" id="ARBA00022989"/>
    </source>
</evidence>
<dbReference type="GO" id="GO:0016020">
    <property type="term" value="C:membrane"/>
    <property type="evidence" value="ECO:0007669"/>
    <property type="project" value="UniProtKB-SubCell"/>
</dbReference>
<evidence type="ECO:0000256" key="7">
    <source>
        <dbReference type="SAM" id="Phobius"/>
    </source>
</evidence>
<dbReference type="EMBL" id="JAWDJX010000002">
    <property type="protein sequence ID" value="KAK3057979.1"/>
    <property type="molecule type" value="Genomic_DNA"/>
</dbReference>
<dbReference type="PANTHER" id="PTHR48022">
    <property type="entry name" value="PLASTIDIC GLUCOSE TRANSPORTER 4"/>
    <property type="match status" value="1"/>
</dbReference>
<dbReference type="InterPro" id="IPR005828">
    <property type="entry name" value="MFS_sugar_transport-like"/>
</dbReference>
<feature type="transmembrane region" description="Helical" evidence="7">
    <location>
        <begin position="154"/>
        <end position="177"/>
    </location>
</feature>
<evidence type="ECO:0000256" key="3">
    <source>
        <dbReference type="ARBA" id="ARBA00022448"/>
    </source>
</evidence>
<dbReference type="InterPro" id="IPR036259">
    <property type="entry name" value="MFS_trans_sf"/>
</dbReference>
<evidence type="ECO:0000256" key="4">
    <source>
        <dbReference type="ARBA" id="ARBA00022692"/>
    </source>
</evidence>
<comment type="similarity">
    <text evidence="2">Belongs to the major facilitator superfamily. Sugar transporter (TC 2.A.1.1) family.</text>
</comment>
<evidence type="ECO:0000259" key="8">
    <source>
        <dbReference type="PROSITE" id="PS50850"/>
    </source>
</evidence>
<dbReference type="PROSITE" id="PS50850">
    <property type="entry name" value="MFS"/>
    <property type="match status" value="1"/>
</dbReference>
<dbReference type="InterPro" id="IPR050360">
    <property type="entry name" value="MFS_Sugar_Transporters"/>
</dbReference>
<dbReference type="InterPro" id="IPR005829">
    <property type="entry name" value="Sugar_transporter_CS"/>
</dbReference>
<dbReference type="Gene3D" id="1.20.1250.20">
    <property type="entry name" value="MFS general substrate transporter like domains"/>
    <property type="match status" value="1"/>
</dbReference>
<accession>A0AAJ0LWI6</accession>
<dbReference type="PROSITE" id="PS00216">
    <property type="entry name" value="SUGAR_TRANSPORT_1"/>
    <property type="match status" value="1"/>
</dbReference>
<feature type="transmembrane region" description="Helical" evidence="7">
    <location>
        <begin position="121"/>
        <end position="142"/>
    </location>
</feature>
<dbReference type="GO" id="GO:0005351">
    <property type="term" value="F:carbohydrate:proton symporter activity"/>
    <property type="evidence" value="ECO:0007669"/>
    <property type="project" value="TreeGrafter"/>
</dbReference>
<keyword evidence="5 7" id="KW-1133">Transmembrane helix</keyword>
<evidence type="ECO:0000256" key="1">
    <source>
        <dbReference type="ARBA" id="ARBA00004141"/>
    </source>
</evidence>